<evidence type="ECO:0000256" key="2">
    <source>
        <dbReference type="ARBA" id="ARBA00022617"/>
    </source>
</evidence>
<dbReference type="GO" id="GO:0016705">
    <property type="term" value="F:oxidoreductase activity, acting on paired donors, with incorporation or reduction of molecular oxygen"/>
    <property type="evidence" value="ECO:0007669"/>
    <property type="project" value="InterPro"/>
</dbReference>
<dbReference type="GO" id="GO:0020037">
    <property type="term" value="F:heme binding"/>
    <property type="evidence" value="ECO:0007669"/>
    <property type="project" value="InterPro"/>
</dbReference>
<evidence type="ECO:0000256" key="3">
    <source>
        <dbReference type="ARBA" id="ARBA00022723"/>
    </source>
</evidence>
<dbReference type="Gene3D" id="1.10.630.10">
    <property type="entry name" value="Cytochrome P450"/>
    <property type="match status" value="1"/>
</dbReference>
<dbReference type="InterPro" id="IPR001128">
    <property type="entry name" value="Cyt_P450"/>
</dbReference>
<dbReference type="PANTHER" id="PTHR46696:SF6">
    <property type="entry name" value="P450, PUTATIVE (EUROFUNG)-RELATED"/>
    <property type="match status" value="1"/>
</dbReference>
<dbReference type="AlphaFoldDB" id="A0A9W4GNA7"/>
<organism evidence="7 8">
    <name type="scientific">Actinacidiphila cocklensis</name>
    <dbReference type="NCBI Taxonomy" id="887465"/>
    <lineage>
        <taxon>Bacteria</taxon>
        <taxon>Bacillati</taxon>
        <taxon>Actinomycetota</taxon>
        <taxon>Actinomycetes</taxon>
        <taxon>Kitasatosporales</taxon>
        <taxon>Streptomycetaceae</taxon>
        <taxon>Actinacidiphila</taxon>
    </lineage>
</organism>
<dbReference type="InterPro" id="IPR002397">
    <property type="entry name" value="Cyt_P450_B"/>
</dbReference>
<comment type="caution">
    <text evidence="7">The sequence shown here is derived from an EMBL/GenBank/DDBJ whole genome shotgun (WGS) entry which is preliminary data.</text>
</comment>
<evidence type="ECO:0000256" key="1">
    <source>
        <dbReference type="ARBA" id="ARBA00010617"/>
    </source>
</evidence>
<keyword evidence="3" id="KW-0479">Metal-binding</keyword>
<dbReference type="GO" id="GO:0004497">
    <property type="term" value="F:monooxygenase activity"/>
    <property type="evidence" value="ECO:0007669"/>
    <property type="project" value="UniProtKB-KW"/>
</dbReference>
<name>A0A9W4GNA7_9ACTN</name>
<gene>
    <name evidence="7" type="ORF">SCOCK_100126</name>
</gene>
<dbReference type="Proteomes" id="UP001152519">
    <property type="component" value="Unassembled WGS sequence"/>
</dbReference>
<dbReference type="PANTHER" id="PTHR46696">
    <property type="entry name" value="P450, PUTATIVE (EUROFUNG)-RELATED"/>
    <property type="match status" value="1"/>
</dbReference>
<evidence type="ECO:0000256" key="6">
    <source>
        <dbReference type="ARBA" id="ARBA00023033"/>
    </source>
</evidence>
<comment type="similarity">
    <text evidence="1">Belongs to the cytochrome P450 family.</text>
</comment>
<dbReference type="GO" id="GO:0005506">
    <property type="term" value="F:iron ion binding"/>
    <property type="evidence" value="ECO:0007669"/>
    <property type="project" value="InterPro"/>
</dbReference>
<keyword evidence="8" id="KW-1185">Reference proteome</keyword>
<reference evidence="7" key="1">
    <citation type="submission" date="2021-05" db="EMBL/GenBank/DDBJ databases">
        <authorList>
            <person name="Arsene-Ploetze F."/>
        </authorList>
    </citation>
    <scope>NUCLEOTIDE SEQUENCE</scope>
    <source>
        <strain evidence="7">DSM 42138</strain>
    </source>
</reference>
<dbReference type="InterPro" id="IPR036396">
    <property type="entry name" value="Cyt_P450_sf"/>
</dbReference>
<dbReference type="FunFam" id="1.10.630.10:FF:000018">
    <property type="entry name" value="Cytochrome P450 monooxygenase"/>
    <property type="match status" value="1"/>
</dbReference>
<dbReference type="EMBL" id="CAJSLV010000002">
    <property type="protein sequence ID" value="CAG6391060.1"/>
    <property type="molecule type" value="Genomic_DNA"/>
</dbReference>
<evidence type="ECO:0000256" key="5">
    <source>
        <dbReference type="ARBA" id="ARBA00023004"/>
    </source>
</evidence>
<accession>A0A9W4GNA7</accession>
<keyword evidence="2" id="KW-0349">Heme</keyword>
<dbReference type="SUPFAM" id="SSF48264">
    <property type="entry name" value="Cytochrome P450"/>
    <property type="match status" value="1"/>
</dbReference>
<dbReference type="Pfam" id="PF00067">
    <property type="entry name" value="p450"/>
    <property type="match status" value="1"/>
</dbReference>
<proteinExistence type="inferred from homology"/>
<protein>
    <submittedName>
        <fullName evidence="7">Cytochrome P450 hydroxylase</fullName>
    </submittedName>
</protein>
<keyword evidence="5" id="KW-0408">Iron</keyword>
<dbReference type="PRINTS" id="PR00359">
    <property type="entry name" value="BP450"/>
</dbReference>
<sequence>MTTAQAHAPLFSPEYYRDPYATLGWLREHDPVHEFRFPVGDVRMWIVTRYEDVRHVLADPRFSSESGTWANEEFKAAGLTTGAGSILEKAITVVDPPAHTRLRRLAMSAFTPRRVAAWRDSVSRTVAATLEDCAARGTFDVMDDYAGVVSSGVMGEILGFEIDRHKELVEALAQAFPSDPALMDQVPVGFGRICDYAAQLVADKRRRPGADLTSVLVQAREDEDRLSEDELVAMVGAMILAGSDTIRAFVGNAVLALLDHPDQARLLASDPDLGAGAIEELLRYDGALSAGLFRVTTEEVEVAGTRLPAGSPVIAALLAANRDPARFADPDRLDIARPDNRHLGLGHGLHNCLGAALARMEGDLAVGGLFRRFPGLELALDRAEIGYIENWAMRRIVRLPVRTAAAV</sequence>
<evidence type="ECO:0000313" key="7">
    <source>
        <dbReference type="EMBL" id="CAG6391060.1"/>
    </source>
</evidence>
<evidence type="ECO:0000256" key="4">
    <source>
        <dbReference type="ARBA" id="ARBA00023002"/>
    </source>
</evidence>
<dbReference type="CDD" id="cd11029">
    <property type="entry name" value="CYP107-like"/>
    <property type="match status" value="1"/>
</dbReference>
<keyword evidence="4" id="KW-0560">Oxidoreductase</keyword>
<keyword evidence="6" id="KW-0503">Monooxygenase</keyword>
<evidence type="ECO:0000313" key="8">
    <source>
        <dbReference type="Proteomes" id="UP001152519"/>
    </source>
</evidence>
<dbReference type="RefSeq" id="WP_251484364.1">
    <property type="nucleotide sequence ID" value="NZ_CAJSLV010000002.1"/>
</dbReference>